<dbReference type="PANTHER" id="PTHR11795:SF445">
    <property type="entry name" value="AMINO ACID ABC TRANSPORTER PERMEASE PROTEIN"/>
    <property type="match status" value="1"/>
</dbReference>
<evidence type="ECO:0000256" key="5">
    <source>
        <dbReference type="ARBA" id="ARBA00022970"/>
    </source>
</evidence>
<feature type="transmembrane region" description="Helical" evidence="9">
    <location>
        <begin position="140"/>
        <end position="160"/>
    </location>
</feature>
<name>A0A1P8UN30_9RHOB</name>
<dbReference type="EMBL" id="CP015091">
    <property type="protein sequence ID" value="APZ50783.1"/>
    <property type="molecule type" value="Genomic_DNA"/>
</dbReference>
<organism evidence="10 11">
    <name type="scientific">Salipiger abyssi</name>
    <dbReference type="NCBI Taxonomy" id="1250539"/>
    <lineage>
        <taxon>Bacteria</taxon>
        <taxon>Pseudomonadati</taxon>
        <taxon>Pseudomonadota</taxon>
        <taxon>Alphaproteobacteria</taxon>
        <taxon>Rhodobacterales</taxon>
        <taxon>Roseobacteraceae</taxon>
        <taxon>Salipiger</taxon>
    </lineage>
</organism>
<evidence type="ECO:0000256" key="7">
    <source>
        <dbReference type="ARBA" id="ARBA00023136"/>
    </source>
</evidence>
<gene>
    <name evidence="10" type="ORF">Ga0080574_TMP449</name>
</gene>
<evidence type="ECO:0000256" key="3">
    <source>
        <dbReference type="ARBA" id="ARBA00022475"/>
    </source>
</evidence>
<accession>A0A1P8UN30</accession>
<dbReference type="AlphaFoldDB" id="A0A1P8UN30"/>
<evidence type="ECO:0000256" key="8">
    <source>
        <dbReference type="ARBA" id="ARBA00037998"/>
    </source>
</evidence>
<dbReference type="GO" id="GO:0006865">
    <property type="term" value="P:amino acid transport"/>
    <property type="evidence" value="ECO:0007669"/>
    <property type="project" value="UniProtKB-KW"/>
</dbReference>
<dbReference type="RefSeq" id="WP_076694886.1">
    <property type="nucleotide sequence ID" value="NZ_CP015091.1"/>
</dbReference>
<feature type="transmembrane region" description="Helical" evidence="9">
    <location>
        <begin position="59"/>
        <end position="83"/>
    </location>
</feature>
<comment type="similarity">
    <text evidence="8">Belongs to the binding-protein-dependent transport system permease family. LivHM subfamily.</text>
</comment>
<dbReference type="Pfam" id="PF02653">
    <property type="entry name" value="BPD_transp_2"/>
    <property type="match status" value="1"/>
</dbReference>
<evidence type="ECO:0000256" key="9">
    <source>
        <dbReference type="SAM" id="Phobius"/>
    </source>
</evidence>
<comment type="subcellular location">
    <subcellularLocation>
        <location evidence="1">Cell membrane</location>
        <topology evidence="1">Multi-pass membrane protein</topology>
    </subcellularLocation>
</comment>
<dbReference type="InterPro" id="IPR052157">
    <property type="entry name" value="BCAA_transport_permease"/>
</dbReference>
<keyword evidence="7 9" id="KW-0472">Membrane</keyword>
<keyword evidence="3" id="KW-1003">Cell membrane</keyword>
<keyword evidence="5" id="KW-0029">Amino-acid transport</keyword>
<dbReference type="GO" id="GO:0005886">
    <property type="term" value="C:plasma membrane"/>
    <property type="evidence" value="ECO:0007669"/>
    <property type="project" value="UniProtKB-SubCell"/>
</dbReference>
<sequence>MNIVEILISGTTQGAVYCVIAMGLSLVYGTSRILNFAHGALYTLGGYIAWFLMYGGPGLSFGLAFAASLPLLFCIGVALEAGIIRPLRRHTNWQVNAIMVTLGLAFVIENGLQLLFGPKTKTIPAFIEGGVSIGGTTVSLYKIALVGISVLLVVLLELFLARTRAGKSVQAVSQDLQAAAQVGINVNRVFGLALGLSVVLTGAAGILLAPVFQISPTGGWSPFLKAFVIVVFGGLGSTRGAMLAAFILAFLEAIVVASVGPGWAMPAWLIVLMIVLMTRPKGLLGVWEN</sequence>
<dbReference type="OrthoDB" id="9810089at2"/>
<keyword evidence="10" id="KW-0614">Plasmid</keyword>
<protein>
    <submittedName>
        <fullName evidence="10">Amino acid/amide ABC transporter membrane protein 1, HAAT family</fullName>
    </submittedName>
</protein>
<geneLocation type="plasmid" evidence="11">
    <name>ppaby1</name>
</geneLocation>
<reference evidence="10 11" key="1">
    <citation type="submission" date="2016-04" db="EMBL/GenBank/DDBJ databases">
        <title>Deep-sea bacteria in the southern Pacific.</title>
        <authorList>
            <person name="Tang K."/>
        </authorList>
    </citation>
    <scope>NUCLEOTIDE SEQUENCE [LARGE SCALE GENOMIC DNA]</scope>
    <source>
        <strain evidence="10 11">JLT2014</strain>
        <plasmid evidence="11">ppaby1</plasmid>
    </source>
</reference>
<proteinExistence type="inferred from homology"/>
<evidence type="ECO:0000256" key="4">
    <source>
        <dbReference type="ARBA" id="ARBA00022692"/>
    </source>
</evidence>
<feature type="transmembrane region" description="Helical" evidence="9">
    <location>
        <begin position="95"/>
        <end position="116"/>
    </location>
</feature>
<dbReference type="GO" id="GO:0022857">
    <property type="term" value="F:transmembrane transporter activity"/>
    <property type="evidence" value="ECO:0007669"/>
    <property type="project" value="InterPro"/>
</dbReference>
<keyword evidence="2" id="KW-0813">Transport</keyword>
<dbReference type="CDD" id="cd06582">
    <property type="entry name" value="TM_PBP1_LivH_like"/>
    <property type="match status" value="1"/>
</dbReference>
<dbReference type="PANTHER" id="PTHR11795">
    <property type="entry name" value="BRANCHED-CHAIN AMINO ACID TRANSPORT SYSTEM PERMEASE PROTEIN LIVH"/>
    <property type="match status" value="1"/>
</dbReference>
<keyword evidence="6 9" id="KW-1133">Transmembrane helix</keyword>
<keyword evidence="4 9" id="KW-0812">Transmembrane</keyword>
<feature type="transmembrane region" description="Helical" evidence="9">
    <location>
        <begin position="33"/>
        <end position="53"/>
    </location>
</feature>
<dbReference type="InterPro" id="IPR001851">
    <property type="entry name" value="ABC_transp_permease"/>
</dbReference>
<evidence type="ECO:0000313" key="11">
    <source>
        <dbReference type="Proteomes" id="UP000187059"/>
    </source>
</evidence>
<feature type="transmembrane region" description="Helical" evidence="9">
    <location>
        <begin position="6"/>
        <end position="26"/>
    </location>
</feature>
<dbReference type="Proteomes" id="UP000187059">
    <property type="component" value="Plasmid pPABY1"/>
</dbReference>
<dbReference type="KEGG" id="paby:Ga0080574_TMP449"/>
<evidence type="ECO:0000256" key="2">
    <source>
        <dbReference type="ARBA" id="ARBA00022448"/>
    </source>
</evidence>
<evidence type="ECO:0000256" key="6">
    <source>
        <dbReference type="ARBA" id="ARBA00022989"/>
    </source>
</evidence>
<feature type="transmembrane region" description="Helical" evidence="9">
    <location>
        <begin position="189"/>
        <end position="212"/>
    </location>
</feature>
<keyword evidence="11" id="KW-1185">Reference proteome</keyword>
<evidence type="ECO:0000313" key="10">
    <source>
        <dbReference type="EMBL" id="APZ50783.1"/>
    </source>
</evidence>
<evidence type="ECO:0000256" key="1">
    <source>
        <dbReference type="ARBA" id="ARBA00004651"/>
    </source>
</evidence>